<accession>A0A834U208</accession>
<evidence type="ECO:0000313" key="5">
    <source>
        <dbReference type="Proteomes" id="UP000634136"/>
    </source>
</evidence>
<dbReference type="InterPro" id="IPR054722">
    <property type="entry name" value="PolX-like_BBD"/>
</dbReference>
<evidence type="ECO:0000313" key="4">
    <source>
        <dbReference type="EMBL" id="KAF7831376.1"/>
    </source>
</evidence>
<organism evidence="4 5">
    <name type="scientific">Senna tora</name>
    <dbReference type="NCBI Taxonomy" id="362788"/>
    <lineage>
        <taxon>Eukaryota</taxon>
        <taxon>Viridiplantae</taxon>
        <taxon>Streptophyta</taxon>
        <taxon>Embryophyta</taxon>
        <taxon>Tracheophyta</taxon>
        <taxon>Spermatophyta</taxon>
        <taxon>Magnoliopsida</taxon>
        <taxon>eudicotyledons</taxon>
        <taxon>Gunneridae</taxon>
        <taxon>Pentapetalae</taxon>
        <taxon>rosids</taxon>
        <taxon>fabids</taxon>
        <taxon>Fabales</taxon>
        <taxon>Fabaceae</taxon>
        <taxon>Caesalpinioideae</taxon>
        <taxon>Cassia clade</taxon>
        <taxon>Senna</taxon>
    </lineage>
</organism>
<dbReference type="InterPro" id="IPR025724">
    <property type="entry name" value="GAG-pre-integrase_dom"/>
</dbReference>
<dbReference type="Proteomes" id="UP000634136">
    <property type="component" value="Unassembled WGS sequence"/>
</dbReference>
<proteinExistence type="predicted"/>
<sequence>MADNGKTSSTGSTGGESSSTLVSLNEAALATIRGHNLYKFLIGGKHIPKKYATAEAELNDERTDEYVSWECQDQLLLSWMLNSMSENLVSKMVGCDHSYQLWTKIQENFCSSTKPRERQLRTELRNTKKGSSSMSDYLLKIKKIVDSLTAIGSPISSHDHIESIFDGLGDGYANFITSISLSKEPYTHAEVEALLLAQEVRNDAAKTDVENVSANLAQKASTPGGRGQNPNSQQNFPFNRYQNFQNAQGRGFSRGMPFNRGGRNSFQNNRGGRNAWGGSSRPQCQVCGKLGHIDVNCYNRFNQAFTTATLNQFLAQNQQKPNNVGQVEALLATPKILNDDDKVHIANGSGLPILNIGSNGLLTDSQTLHLQHILHVPEISRNLLSISKFAKDNNVFFEFHSDECFIKSQVNKQILLRGRNKQGLYLFDNLNLTHKPMSSPVYSYSATCSNSIHNQNQYTLWHNKLGHASFPVIKTVLSTCNLSNINKNVDFFCEGCCMGKLHASPFPPSPTVYSKPLELVYTDLWGPAPVTSSRAFKLFKAQAELQLQTKILALQSDFGGPAPIPTTLPTTPSTSSTTSPTTSSSVPNLPTPADNTHPMLTRSKCGVHKPKAFLAKCGMFFMACGRVLNESISFRNLPMRKSSIPIRKMQNIILNPVKYKYTLKEKSNFNVALMEAISHHNK</sequence>
<keyword evidence="5" id="KW-1185">Reference proteome</keyword>
<feature type="domain" description="Retrovirus-related Pol polyprotein from transposon TNT 1-94-like beta-barrel" evidence="3">
    <location>
        <begin position="339"/>
        <end position="391"/>
    </location>
</feature>
<dbReference type="Pfam" id="PF13976">
    <property type="entry name" value="gag_pre-integrs"/>
    <property type="match status" value="1"/>
</dbReference>
<feature type="compositionally biased region" description="Low complexity" evidence="1">
    <location>
        <begin position="565"/>
        <end position="592"/>
    </location>
</feature>
<evidence type="ECO:0000259" key="2">
    <source>
        <dbReference type="Pfam" id="PF13976"/>
    </source>
</evidence>
<reference evidence="4" key="1">
    <citation type="submission" date="2020-09" db="EMBL/GenBank/DDBJ databases">
        <title>Genome-Enabled Discovery of Anthraquinone Biosynthesis in Senna tora.</title>
        <authorList>
            <person name="Kang S.-H."/>
            <person name="Pandey R.P."/>
            <person name="Lee C.-M."/>
            <person name="Sim J.-S."/>
            <person name="Jeong J.-T."/>
            <person name="Choi B.-S."/>
            <person name="Jung M."/>
            <person name="Ginzburg D."/>
            <person name="Zhao K."/>
            <person name="Won S.Y."/>
            <person name="Oh T.-J."/>
            <person name="Yu Y."/>
            <person name="Kim N.-H."/>
            <person name="Lee O.R."/>
            <person name="Lee T.-H."/>
            <person name="Bashyal P."/>
            <person name="Kim T.-S."/>
            <person name="Lee W.-H."/>
            <person name="Kawkins C."/>
            <person name="Kim C.-K."/>
            <person name="Kim J.S."/>
            <person name="Ahn B.O."/>
            <person name="Rhee S.Y."/>
            <person name="Sohng J.K."/>
        </authorList>
    </citation>
    <scope>NUCLEOTIDE SEQUENCE</scope>
    <source>
        <tissue evidence="4">Leaf</tissue>
    </source>
</reference>
<dbReference type="OrthoDB" id="1912561at2759"/>
<name>A0A834U208_9FABA</name>
<feature type="compositionally biased region" description="Polar residues" evidence="1">
    <location>
        <begin position="262"/>
        <end position="271"/>
    </location>
</feature>
<comment type="caution">
    <text evidence="4">The sequence shown here is derived from an EMBL/GenBank/DDBJ whole genome shotgun (WGS) entry which is preliminary data.</text>
</comment>
<dbReference type="EMBL" id="JAAIUW010000005">
    <property type="protein sequence ID" value="KAF7831376.1"/>
    <property type="molecule type" value="Genomic_DNA"/>
</dbReference>
<feature type="region of interest" description="Disordered" evidence="1">
    <location>
        <begin position="218"/>
        <end position="278"/>
    </location>
</feature>
<dbReference type="PANTHER" id="PTHR47481">
    <property type="match status" value="1"/>
</dbReference>
<feature type="region of interest" description="Disordered" evidence="1">
    <location>
        <begin position="563"/>
        <end position="597"/>
    </location>
</feature>
<gene>
    <name evidence="4" type="ORF">G2W53_013709</name>
</gene>
<dbReference type="Pfam" id="PF22936">
    <property type="entry name" value="Pol_BBD"/>
    <property type="match status" value="1"/>
</dbReference>
<dbReference type="AlphaFoldDB" id="A0A834U208"/>
<dbReference type="PANTHER" id="PTHR47481:SF10">
    <property type="entry name" value="COPIA-LIKE POLYPROTEIN_RETROTRANSPOSON"/>
    <property type="match status" value="1"/>
</dbReference>
<evidence type="ECO:0000256" key="1">
    <source>
        <dbReference type="SAM" id="MobiDB-lite"/>
    </source>
</evidence>
<feature type="domain" description="GAG-pre-integrase" evidence="2">
    <location>
        <begin position="424"/>
        <end position="500"/>
    </location>
</feature>
<feature type="compositionally biased region" description="Low complexity" evidence="1">
    <location>
        <begin position="228"/>
        <end position="239"/>
    </location>
</feature>
<dbReference type="Pfam" id="PF14223">
    <property type="entry name" value="Retrotran_gag_2"/>
    <property type="match status" value="1"/>
</dbReference>
<evidence type="ECO:0000259" key="3">
    <source>
        <dbReference type="Pfam" id="PF22936"/>
    </source>
</evidence>
<protein>
    <submittedName>
        <fullName evidence="4">Retrovirus-related Pol polyprotein from transposon TNT 1-94</fullName>
    </submittedName>
</protein>